<organism evidence="1 2">
    <name type="scientific">Microthlaspi erraticum</name>
    <dbReference type="NCBI Taxonomy" id="1685480"/>
    <lineage>
        <taxon>Eukaryota</taxon>
        <taxon>Viridiplantae</taxon>
        <taxon>Streptophyta</taxon>
        <taxon>Embryophyta</taxon>
        <taxon>Tracheophyta</taxon>
        <taxon>Spermatophyta</taxon>
        <taxon>Magnoliopsida</taxon>
        <taxon>eudicotyledons</taxon>
        <taxon>Gunneridae</taxon>
        <taxon>Pentapetalae</taxon>
        <taxon>rosids</taxon>
        <taxon>malvids</taxon>
        <taxon>Brassicales</taxon>
        <taxon>Brassicaceae</taxon>
        <taxon>Coluteocarpeae</taxon>
        <taxon>Microthlaspi</taxon>
    </lineage>
</organism>
<keyword evidence="2" id="KW-1185">Reference proteome</keyword>
<protein>
    <submittedName>
        <fullName evidence="1">Uncharacterized protein</fullName>
    </submittedName>
</protein>
<evidence type="ECO:0000313" key="2">
    <source>
        <dbReference type="Proteomes" id="UP000467841"/>
    </source>
</evidence>
<sequence length="74" mass="8311">MGAAKIFEVENILCALDLGTRYLELMAKEQTGGDDQTWTGGRSEQSVVERNLTEQSIEHKETECLRKCSSYAQL</sequence>
<name>A0A6D2L6G7_9BRAS</name>
<accession>A0A6D2L6G7</accession>
<proteinExistence type="predicted"/>
<gene>
    <name evidence="1" type="ORF">MERR_LOCUS49519</name>
</gene>
<reference evidence="1" key="1">
    <citation type="submission" date="2020-01" db="EMBL/GenBank/DDBJ databases">
        <authorList>
            <person name="Mishra B."/>
        </authorList>
    </citation>
    <scope>NUCLEOTIDE SEQUENCE [LARGE SCALE GENOMIC DNA]</scope>
</reference>
<dbReference type="EMBL" id="CACVBM020001939">
    <property type="protein sequence ID" value="CAA7062283.1"/>
    <property type="molecule type" value="Genomic_DNA"/>
</dbReference>
<dbReference type="AlphaFoldDB" id="A0A6D2L6G7"/>
<dbReference type="Proteomes" id="UP000467841">
    <property type="component" value="Unassembled WGS sequence"/>
</dbReference>
<evidence type="ECO:0000313" key="1">
    <source>
        <dbReference type="EMBL" id="CAA7062283.1"/>
    </source>
</evidence>
<comment type="caution">
    <text evidence="1">The sequence shown here is derived from an EMBL/GenBank/DDBJ whole genome shotgun (WGS) entry which is preliminary data.</text>
</comment>